<evidence type="ECO:0000313" key="1">
    <source>
        <dbReference type="EMBL" id="MEN5377999.1"/>
    </source>
</evidence>
<gene>
    <name evidence="1" type="ORF">ABE541_12070</name>
</gene>
<name>A0ABV0BT78_9SPHI</name>
<organism evidence="1 2">
    <name type="scientific">Sphingobacterium kitahiroshimense</name>
    <dbReference type="NCBI Taxonomy" id="470446"/>
    <lineage>
        <taxon>Bacteria</taxon>
        <taxon>Pseudomonadati</taxon>
        <taxon>Bacteroidota</taxon>
        <taxon>Sphingobacteriia</taxon>
        <taxon>Sphingobacteriales</taxon>
        <taxon>Sphingobacteriaceae</taxon>
        <taxon>Sphingobacterium</taxon>
    </lineage>
</organism>
<accession>A0ABV0BT78</accession>
<sequence>MKSKRLQLALLKFSESHKEGNLSEGFEVMNLDEASATRGGNLASCTCNNGSNYTTKEPDCTCNNGSNYS</sequence>
<proteinExistence type="predicted"/>
<keyword evidence="2" id="KW-1185">Reference proteome</keyword>
<reference evidence="1 2" key="1">
    <citation type="submission" date="2024-04" db="EMBL/GenBank/DDBJ databases">
        <title>WGS of bacteria from Torrens River.</title>
        <authorList>
            <person name="Wyrsch E.R."/>
            <person name="Drigo B."/>
        </authorList>
    </citation>
    <scope>NUCLEOTIDE SEQUENCE [LARGE SCALE GENOMIC DNA]</scope>
    <source>
        <strain evidence="1 2">TWI391</strain>
    </source>
</reference>
<dbReference type="RefSeq" id="WP_346581361.1">
    <property type="nucleotide sequence ID" value="NZ_JBDJLH010000008.1"/>
</dbReference>
<dbReference type="EMBL" id="JBDJNQ010000005">
    <property type="protein sequence ID" value="MEN5377999.1"/>
    <property type="molecule type" value="Genomic_DNA"/>
</dbReference>
<protein>
    <recommendedName>
        <fullName evidence="3">Natural product</fullName>
    </recommendedName>
</protein>
<dbReference type="Proteomes" id="UP001409291">
    <property type="component" value="Unassembled WGS sequence"/>
</dbReference>
<evidence type="ECO:0000313" key="2">
    <source>
        <dbReference type="Proteomes" id="UP001409291"/>
    </source>
</evidence>
<evidence type="ECO:0008006" key="3">
    <source>
        <dbReference type="Google" id="ProtNLM"/>
    </source>
</evidence>
<comment type="caution">
    <text evidence="1">The sequence shown here is derived from an EMBL/GenBank/DDBJ whole genome shotgun (WGS) entry which is preliminary data.</text>
</comment>